<evidence type="ECO:0000313" key="2">
    <source>
        <dbReference type="Proteomes" id="UP001177021"/>
    </source>
</evidence>
<organism evidence="1 2">
    <name type="scientific">Trifolium pratense</name>
    <name type="common">Red clover</name>
    <dbReference type="NCBI Taxonomy" id="57577"/>
    <lineage>
        <taxon>Eukaryota</taxon>
        <taxon>Viridiplantae</taxon>
        <taxon>Streptophyta</taxon>
        <taxon>Embryophyta</taxon>
        <taxon>Tracheophyta</taxon>
        <taxon>Spermatophyta</taxon>
        <taxon>Magnoliopsida</taxon>
        <taxon>eudicotyledons</taxon>
        <taxon>Gunneridae</taxon>
        <taxon>Pentapetalae</taxon>
        <taxon>rosids</taxon>
        <taxon>fabids</taxon>
        <taxon>Fabales</taxon>
        <taxon>Fabaceae</taxon>
        <taxon>Papilionoideae</taxon>
        <taxon>50 kb inversion clade</taxon>
        <taxon>NPAAA clade</taxon>
        <taxon>Hologalegina</taxon>
        <taxon>IRL clade</taxon>
        <taxon>Trifolieae</taxon>
        <taxon>Trifolium</taxon>
    </lineage>
</organism>
<keyword evidence="2" id="KW-1185">Reference proteome</keyword>
<reference evidence="1" key="1">
    <citation type="submission" date="2023-10" db="EMBL/GenBank/DDBJ databases">
        <authorList>
            <person name="Rodriguez Cubillos JULIANA M."/>
            <person name="De Vega J."/>
        </authorList>
    </citation>
    <scope>NUCLEOTIDE SEQUENCE</scope>
</reference>
<dbReference type="EMBL" id="CASHSV030000055">
    <property type="protein sequence ID" value="CAJ2644967.1"/>
    <property type="molecule type" value="Genomic_DNA"/>
</dbReference>
<accession>A0ACB0JN62</accession>
<name>A0ACB0JN62_TRIPR</name>
<sequence>MSNSAKSSPIKEAGTHSTMGGDSIVVNAIPLSSIPPLSPVKKMKRTSKKEISLNSSSPSASIKKTKKKSKKSKTESRRSFTMSELHVDPLPSSGVATPVIKPTEENVDASGKNSLNLGLDVPNSVETLEVENPTVSENLGKSVPNSPVAVDANIGASTETNDEVAAESLKKTEPETHVAPSVATPGAAPNVVPDVTTSLAQENLVDYSEDSEKRLERFMSHKPTLFTGGYNPEGAIKWLDEVEIIFEAMSCSEENKTTLGTYALREEAIVWWRNVRLRIGVDGVAIVWETFKREFLRKYFPADVKNKKVIEFMELKQGNLSVAEYTAKFEALCVFSPHYNTVEAEEDKAIQRLNCEKLRFGETALLKNSGGN</sequence>
<gene>
    <name evidence="1" type="ORF">MILVUS5_LOCUS13919</name>
</gene>
<proteinExistence type="predicted"/>
<comment type="caution">
    <text evidence="1">The sequence shown here is derived from an EMBL/GenBank/DDBJ whole genome shotgun (WGS) entry which is preliminary data.</text>
</comment>
<protein>
    <submittedName>
        <fullName evidence="1">Uncharacterized protein</fullName>
    </submittedName>
</protein>
<dbReference type="Proteomes" id="UP001177021">
    <property type="component" value="Unassembled WGS sequence"/>
</dbReference>
<evidence type="ECO:0000313" key="1">
    <source>
        <dbReference type="EMBL" id="CAJ2644967.1"/>
    </source>
</evidence>